<keyword evidence="2" id="KW-1185">Reference proteome</keyword>
<evidence type="ECO:0000313" key="1">
    <source>
        <dbReference type="EMBL" id="GMI32625.1"/>
    </source>
</evidence>
<dbReference type="Proteomes" id="UP001165060">
    <property type="component" value="Unassembled WGS sequence"/>
</dbReference>
<comment type="caution">
    <text evidence="1">The sequence shown here is derived from an EMBL/GenBank/DDBJ whole genome shotgun (WGS) entry which is preliminary data.</text>
</comment>
<organism evidence="1 2">
    <name type="scientific">Tetraparma gracilis</name>
    <dbReference type="NCBI Taxonomy" id="2962635"/>
    <lineage>
        <taxon>Eukaryota</taxon>
        <taxon>Sar</taxon>
        <taxon>Stramenopiles</taxon>
        <taxon>Ochrophyta</taxon>
        <taxon>Bolidophyceae</taxon>
        <taxon>Parmales</taxon>
        <taxon>Triparmaceae</taxon>
        <taxon>Tetraparma</taxon>
    </lineage>
</organism>
<dbReference type="EMBL" id="BRYB01003202">
    <property type="protein sequence ID" value="GMI32625.1"/>
    <property type="molecule type" value="Genomic_DNA"/>
</dbReference>
<dbReference type="PROSITE" id="PS51257">
    <property type="entry name" value="PROKAR_LIPOPROTEIN"/>
    <property type="match status" value="1"/>
</dbReference>
<reference evidence="1 2" key="1">
    <citation type="journal article" date="2023" name="Commun. Biol.">
        <title>Genome analysis of Parmales, the sister group of diatoms, reveals the evolutionary specialization of diatoms from phago-mixotrophs to photoautotrophs.</title>
        <authorList>
            <person name="Ban H."/>
            <person name="Sato S."/>
            <person name="Yoshikawa S."/>
            <person name="Yamada K."/>
            <person name="Nakamura Y."/>
            <person name="Ichinomiya M."/>
            <person name="Sato N."/>
            <person name="Blanc-Mathieu R."/>
            <person name="Endo H."/>
            <person name="Kuwata A."/>
            <person name="Ogata H."/>
        </authorList>
    </citation>
    <scope>NUCLEOTIDE SEQUENCE [LARGE SCALE GENOMIC DNA]</scope>
</reference>
<evidence type="ECO:0000313" key="2">
    <source>
        <dbReference type="Proteomes" id="UP001165060"/>
    </source>
</evidence>
<proteinExistence type="predicted"/>
<name>A0ABQ6MUE4_9STRA</name>
<accession>A0ABQ6MUE4</accession>
<gene>
    <name evidence="1" type="ORF">TeGR_g3873</name>
</gene>
<sequence>MYAAARALPPGAASLCSLAASSCPSLPRAVRATPLFAALSAGAAAGRAGPLPAGEEATCVLLLVLAKAFPADAVGRALPRSEGAGLLEVGGELGKEVGLAAEMLRRMMGREGGDCCEEMGCEPADEK</sequence>
<protein>
    <submittedName>
        <fullName evidence="1">Uncharacterized protein</fullName>
    </submittedName>
</protein>